<accession>A0A2M8FE03</accession>
<evidence type="ECO:0000256" key="6">
    <source>
        <dbReference type="ARBA" id="ARBA00023235"/>
    </source>
</evidence>
<keyword evidence="5 7" id="KW-0460">Magnesium</keyword>
<keyword evidence="4 7" id="KW-0479">Metal-binding</keyword>
<dbReference type="Proteomes" id="UP000230391">
    <property type="component" value="Unassembled WGS sequence"/>
</dbReference>
<evidence type="ECO:0000256" key="2">
    <source>
        <dbReference type="ARBA" id="ARBA00010231"/>
    </source>
</evidence>
<evidence type="ECO:0000259" key="8">
    <source>
        <dbReference type="Pfam" id="PF02878"/>
    </source>
</evidence>
<dbReference type="InterPro" id="IPR036900">
    <property type="entry name" value="A-D-PHexomutase_C_sf"/>
</dbReference>
<name>A0A2M8FE03_9BACT</name>
<feature type="domain" description="Alpha-D-phosphohexomutase alpha/beta/alpha" evidence="8">
    <location>
        <begin position="30"/>
        <end position="156"/>
    </location>
</feature>
<dbReference type="Pfam" id="PF02878">
    <property type="entry name" value="PGM_PMM_I"/>
    <property type="match status" value="1"/>
</dbReference>
<dbReference type="Pfam" id="PF02880">
    <property type="entry name" value="PGM_PMM_III"/>
    <property type="match status" value="1"/>
</dbReference>
<dbReference type="EMBL" id="PFRD01000126">
    <property type="protein sequence ID" value="PJC55859.1"/>
    <property type="molecule type" value="Genomic_DNA"/>
</dbReference>
<reference evidence="12" key="1">
    <citation type="submission" date="2017-09" db="EMBL/GenBank/DDBJ databases">
        <title>Depth-based differentiation of microbial function through sediment-hosted aquifers and enrichment of novel symbionts in the deep terrestrial subsurface.</title>
        <authorList>
            <person name="Probst A.J."/>
            <person name="Ladd B."/>
            <person name="Jarett J.K."/>
            <person name="Geller-Mcgrath D.E."/>
            <person name="Sieber C.M.K."/>
            <person name="Emerson J.B."/>
            <person name="Anantharaman K."/>
            <person name="Thomas B.C."/>
            <person name="Malmstrom R."/>
            <person name="Stieglmeier M."/>
            <person name="Klingl A."/>
            <person name="Woyke T."/>
            <person name="Ryan C.M."/>
            <person name="Banfield J.F."/>
        </authorList>
    </citation>
    <scope>NUCLEOTIDE SEQUENCE [LARGE SCALE GENOMIC DNA]</scope>
</reference>
<dbReference type="InterPro" id="IPR005844">
    <property type="entry name" value="A-D-PHexomutase_a/b/a-I"/>
</dbReference>
<feature type="domain" description="Alpha-D-phosphohexomutase alpha/beta/alpha" evidence="9">
    <location>
        <begin position="183"/>
        <end position="274"/>
    </location>
</feature>
<keyword evidence="6" id="KW-0413">Isomerase</keyword>
<dbReference type="InterPro" id="IPR016055">
    <property type="entry name" value="A-D-PHexomutase_a/b/a-I/II/III"/>
</dbReference>
<sequence length="483" mass="53757">MSVTQAIFVYNRVMNKYDYEETLPVNYKSAFKDADIRGLYGTEIDEVLAYRVAQAFVVKFSLTTVLVGRDMRVSSPSIHDAFVAGVLDTGADVIDIGLVTTPMMYFVSGKLSLHGVMITASHNPANYNGLKLVMPGAIPLTNKTGLKAIEQHVAKNILIKNKKVGHAKKQNIYRDYDRYVRSKTSLKLKNNLSVVVDAGNGMGTLLAPVLKKYSKLTTKELFFKLDGTFPNRESNPTLHKNQKQISSIIKNGNFDFGVAFDGDADRVAFFDEKGRYINAAIIGSLLVRYFLILHPKATCIYTVLTSNVYQEVIKASGGKALKARVGHAFVKEQMRASDAQFGCEHSGHFYYKNTFYADSGIVTLLLVAKLFDEAKTQGLTFSQLLKPLMIYYQTEEILVSVKNKKETLLAVKKDAEEKSALDITTFDGLTVDMGEFWYNVKDSVTEDALKFVVEATNKKIAITERDNLLKFLNAHSGCGTNKI</sequence>
<evidence type="ECO:0000259" key="9">
    <source>
        <dbReference type="Pfam" id="PF02879"/>
    </source>
</evidence>
<dbReference type="InterPro" id="IPR005841">
    <property type="entry name" value="Alpha-D-phosphohexomutase_SF"/>
</dbReference>
<dbReference type="GO" id="GO:0005975">
    <property type="term" value="P:carbohydrate metabolic process"/>
    <property type="evidence" value="ECO:0007669"/>
    <property type="project" value="InterPro"/>
</dbReference>
<dbReference type="SUPFAM" id="SSF53738">
    <property type="entry name" value="Phosphoglucomutase, first 3 domains"/>
    <property type="match status" value="3"/>
</dbReference>
<dbReference type="CDD" id="cd03089">
    <property type="entry name" value="PMM_PGM"/>
    <property type="match status" value="1"/>
</dbReference>
<evidence type="ECO:0000256" key="1">
    <source>
        <dbReference type="ARBA" id="ARBA00001946"/>
    </source>
</evidence>
<proteinExistence type="inferred from homology"/>
<evidence type="ECO:0000259" key="10">
    <source>
        <dbReference type="Pfam" id="PF02880"/>
    </source>
</evidence>
<dbReference type="InterPro" id="IPR005846">
    <property type="entry name" value="A-D-PHexomutase_a/b/a-III"/>
</dbReference>
<evidence type="ECO:0000256" key="3">
    <source>
        <dbReference type="ARBA" id="ARBA00022553"/>
    </source>
</evidence>
<dbReference type="InterPro" id="IPR005845">
    <property type="entry name" value="A-D-PHexomutase_a/b/a-II"/>
</dbReference>
<dbReference type="GO" id="GO:0016868">
    <property type="term" value="F:intramolecular phosphotransferase activity"/>
    <property type="evidence" value="ECO:0007669"/>
    <property type="project" value="InterPro"/>
</dbReference>
<dbReference type="SUPFAM" id="SSF55957">
    <property type="entry name" value="Phosphoglucomutase, C-terminal domain"/>
    <property type="match status" value="1"/>
</dbReference>
<dbReference type="PRINTS" id="PR00509">
    <property type="entry name" value="PGMPMM"/>
</dbReference>
<dbReference type="Pfam" id="PF02879">
    <property type="entry name" value="PGM_PMM_II"/>
    <property type="match status" value="1"/>
</dbReference>
<dbReference type="Gene3D" id="3.40.120.10">
    <property type="entry name" value="Alpha-D-Glucose-1,6-Bisphosphate, subunit A, domain 3"/>
    <property type="match status" value="3"/>
</dbReference>
<dbReference type="AlphaFoldDB" id="A0A2M8FE03"/>
<organism evidence="11 12">
    <name type="scientific">Candidatus Kaiserbacteria bacterium CG_4_9_14_0_2_um_filter_41_32</name>
    <dbReference type="NCBI Taxonomy" id="1974601"/>
    <lineage>
        <taxon>Bacteria</taxon>
        <taxon>Candidatus Kaiseribacteriota</taxon>
    </lineage>
</organism>
<protein>
    <submittedName>
        <fullName evidence="11">Phosphomannomutase/phosphoglucomutase</fullName>
    </submittedName>
</protein>
<evidence type="ECO:0000313" key="12">
    <source>
        <dbReference type="Proteomes" id="UP000230391"/>
    </source>
</evidence>
<dbReference type="PROSITE" id="PS00710">
    <property type="entry name" value="PGM_PMM"/>
    <property type="match status" value="1"/>
</dbReference>
<dbReference type="PANTHER" id="PTHR43771">
    <property type="entry name" value="PHOSPHOMANNOMUTASE"/>
    <property type="match status" value="1"/>
</dbReference>
<dbReference type="InterPro" id="IPR016066">
    <property type="entry name" value="A-D-PHexomutase_CS"/>
</dbReference>
<dbReference type="GO" id="GO:0000287">
    <property type="term" value="F:magnesium ion binding"/>
    <property type="evidence" value="ECO:0007669"/>
    <property type="project" value="InterPro"/>
</dbReference>
<gene>
    <name evidence="11" type="primary">manB</name>
    <name evidence="11" type="ORF">CO026_03470</name>
</gene>
<evidence type="ECO:0000256" key="7">
    <source>
        <dbReference type="RuleBase" id="RU004326"/>
    </source>
</evidence>
<evidence type="ECO:0000256" key="4">
    <source>
        <dbReference type="ARBA" id="ARBA00022723"/>
    </source>
</evidence>
<keyword evidence="3" id="KW-0597">Phosphoprotein</keyword>
<evidence type="ECO:0000256" key="5">
    <source>
        <dbReference type="ARBA" id="ARBA00022842"/>
    </source>
</evidence>
<comment type="similarity">
    <text evidence="2 7">Belongs to the phosphohexose mutase family.</text>
</comment>
<comment type="cofactor">
    <cofactor evidence="1">
        <name>Mg(2+)</name>
        <dbReference type="ChEBI" id="CHEBI:18420"/>
    </cofactor>
</comment>
<dbReference type="PANTHER" id="PTHR43771:SF1">
    <property type="entry name" value="PHOSPHOMANNOMUTASE"/>
    <property type="match status" value="1"/>
</dbReference>
<dbReference type="Gene3D" id="3.30.310.50">
    <property type="entry name" value="Alpha-D-phosphohexomutase, C-terminal domain"/>
    <property type="match status" value="1"/>
</dbReference>
<comment type="caution">
    <text evidence="11">The sequence shown here is derived from an EMBL/GenBank/DDBJ whole genome shotgun (WGS) entry which is preliminary data.</text>
</comment>
<evidence type="ECO:0000313" key="11">
    <source>
        <dbReference type="EMBL" id="PJC55859.1"/>
    </source>
</evidence>
<feature type="domain" description="Alpha-D-phosphohexomutase alpha/beta/alpha" evidence="10">
    <location>
        <begin position="282"/>
        <end position="387"/>
    </location>
</feature>